<dbReference type="PROSITE" id="PS51918">
    <property type="entry name" value="RADICAL_SAM"/>
    <property type="match status" value="1"/>
</dbReference>
<proteinExistence type="predicted"/>
<dbReference type="SUPFAM" id="SSF102114">
    <property type="entry name" value="Radical SAM enzymes"/>
    <property type="match status" value="1"/>
</dbReference>
<reference evidence="8 9" key="1">
    <citation type="submission" date="2019-02" db="EMBL/GenBank/DDBJ databases">
        <title>Complete Genome Sequence and Methylome Analysis of free living Spirochaetas.</title>
        <authorList>
            <person name="Fomenkov A."/>
            <person name="Dubinina G."/>
            <person name="Leshcheva N."/>
            <person name="Mikheeva N."/>
            <person name="Grabovich M."/>
            <person name="Vincze T."/>
            <person name="Roberts R.J."/>
        </authorList>
    </citation>
    <scope>NUCLEOTIDE SEQUENCE [LARGE SCALE GENOMIC DNA]</scope>
    <source>
        <strain evidence="8 9">K2</strain>
    </source>
</reference>
<dbReference type="PANTHER" id="PTHR11135">
    <property type="entry name" value="HISTONE ACETYLTRANSFERASE-RELATED"/>
    <property type="match status" value="1"/>
</dbReference>
<dbReference type="Pfam" id="PF04055">
    <property type="entry name" value="Radical_SAM"/>
    <property type="match status" value="1"/>
</dbReference>
<dbReference type="SFLD" id="SFLDG01091">
    <property type="entry name" value="uncharacterized_CHP01210-like"/>
    <property type="match status" value="1"/>
</dbReference>
<keyword evidence="6" id="KW-0411">Iron-sulfur</keyword>
<comment type="cofactor">
    <cofactor evidence="1">
        <name>[4Fe-4S] cluster</name>
        <dbReference type="ChEBI" id="CHEBI:49883"/>
    </cofactor>
</comment>
<evidence type="ECO:0000256" key="4">
    <source>
        <dbReference type="ARBA" id="ARBA00022723"/>
    </source>
</evidence>
<evidence type="ECO:0000256" key="1">
    <source>
        <dbReference type="ARBA" id="ARBA00001966"/>
    </source>
</evidence>
<feature type="domain" description="Radical SAM core" evidence="7">
    <location>
        <begin position="17"/>
        <end position="262"/>
    </location>
</feature>
<gene>
    <name evidence="8" type="ORF">EXM22_15255</name>
</gene>
<protein>
    <submittedName>
        <fullName evidence="8">TIGR01212 family radical SAM protein</fullName>
    </submittedName>
</protein>
<dbReference type="SFLD" id="SFLDS00029">
    <property type="entry name" value="Radical_SAM"/>
    <property type="match status" value="1"/>
</dbReference>
<dbReference type="InterPro" id="IPR007197">
    <property type="entry name" value="rSAM"/>
</dbReference>
<dbReference type="AlphaFoldDB" id="A0A5C1QPZ6"/>
<dbReference type="InterPro" id="IPR058240">
    <property type="entry name" value="rSAM_sf"/>
</dbReference>
<dbReference type="SFLD" id="SFLDG01086">
    <property type="entry name" value="elongater_protein-like"/>
    <property type="match status" value="1"/>
</dbReference>
<dbReference type="InterPro" id="IPR023404">
    <property type="entry name" value="rSAM_horseshoe"/>
</dbReference>
<keyword evidence="2" id="KW-0004">4Fe-4S</keyword>
<dbReference type="InterPro" id="IPR005911">
    <property type="entry name" value="YhcC-like"/>
</dbReference>
<evidence type="ECO:0000256" key="3">
    <source>
        <dbReference type="ARBA" id="ARBA00022691"/>
    </source>
</evidence>
<evidence type="ECO:0000313" key="8">
    <source>
        <dbReference type="EMBL" id="QEN09269.1"/>
    </source>
</evidence>
<dbReference type="InterPro" id="IPR006638">
    <property type="entry name" value="Elp3/MiaA/NifB-like_rSAM"/>
</dbReference>
<dbReference type="NCBIfam" id="TIGR01212">
    <property type="entry name" value="TIGR01212 family radical SAM protein"/>
    <property type="match status" value="1"/>
</dbReference>
<accession>A0A5C1QPZ6</accession>
<dbReference type="Proteomes" id="UP000324209">
    <property type="component" value="Chromosome"/>
</dbReference>
<dbReference type="EMBL" id="CP036150">
    <property type="protein sequence ID" value="QEN09269.1"/>
    <property type="molecule type" value="Genomic_DNA"/>
</dbReference>
<keyword evidence="3" id="KW-0949">S-adenosyl-L-methionine</keyword>
<dbReference type="KEGG" id="ock:EXM22_15255"/>
<keyword evidence="9" id="KW-1185">Reference proteome</keyword>
<dbReference type="PANTHER" id="PTHR11135:SF1">
    <property type="entry name" value="PROTEIN YHCC"/>
    <property type="match status" value="1"/>
</dbReference>
<keyword evidence="5" id="KW-0408">Iron</keyword>
<sequence length="313" mass="35667">MVIMVPVLFRQYSQYLREKYGETVYRIGVDGGFSCPNRGSDRNAPGCAYCDVYGVRAAYLGEETQSLEAQILRSIAVLKKRYKAETYILYFQAYSSTWGSVSHLKKIYDHGLSLGNFVELVVSTRPDCINEKIADLLGSYVRPNFDVWVELGLQSAQEETLKRINRGHSVEQFERAYHLLRAVGVKIAVHLIFGLPGEDRDLIMKSVDYLASLKPEAVKFHNLHIPTGSPLYAEYEAGELSFPDSGRHIHYVVDALERIPEETIIMRMTTDTPRLRHRVPGVFLNKSSTYEQVQAELERRGSRQGSQYHPNRV</sequence>
<evidence type="ECO:0000256" key="6">
    <source>
        <dbReference type="ARBA" id="ARBA00023014"/>
    </source>
</evidence>
<name>A0A5C1QPZ6_9SPIO</name>
<evidence type="ECO:0000256" key="5">
    <source>
        <dbReference type="ARBA" id="ARBA00023004"/>
    </source>
</evidence>
<dbReference type="SMART" id="SM00729">
    <property type="entry name" value="Elp3"/>
    <property type="match status" value="1"/>
</dbReference>
<organism evidence="8 9">
    <name type="scientific">Oceanispirochaeta crateris</name>
    <dbReference type="NCBI Taxonomy" id="2518645"/>
    <lineage>
        <taxon>Bacteria</taxon>
        <taxon>Pseudomonadati</taxon>
        <taxon>Spirochaetota</taxon>
        <taxon>Spirochaetia</taxon>
        <taxon>Spirochaetales</taxon>
        <taxon>Spirochaetaceae</taxon>
        <taxon>Oceanispirochaeta</taxon>
    </lineage>
</organism>
<dbReference type="GO" id="GO:0003824">
    <property type="term" value="F:catalytic activity"/>
    <property type="evidence" value="ECO:0007669"/>
    <property type="project" value="InterPro"/>
</dbReference>
<evidence type="ECO:0000313" key="9">
    <source>
        <dbReference type="Proteomes" id="UP000324209"/>
    </source>
</evidence>
<dbReference type="InterPro" id="IPR032432">
    <property type="entry name" value="Radical_SAM_C"/>
</dbReference>
<dbReference type="Pfam" id="PF16199">
    <property type="entry name" value="Radical_SAM_C"/>
    <property type="match status" value="1"/>
</dbReference>
<dbReference type="GO" id="GO:0046872">
    <property type="term" value="F:metal ion binding"/>
    <property type="evidence" value="ECO:0007669"/>
    <property type="project" value="UniProtKB-KW"/>
</dbReference>
<dbReference type="Gene3D" id="3.80.30.20">
    <property type="entry name" value="tm_1862 like domain"/>
    <property type="match status" value="1"/>
</dbReference>
<keyword evidence="4" id="KW-0479">Metal-binding</keyword>
<dbReference type="InterPro" id="IPR039661">
    <property type="entry name" value="ELP3"/>
</dbReference>
<evidence type="ECO:0000256" key="2">
    <source>
        <dbReference type="ARBA" id="ARBA00022485"/>
    </source>
</evidence>
<evidence type="ECO:0000259" key="7">
    <source>
        <dbReference type="PROSITE" id="PS51918"/>
    </source>
</evidence>
<dbReference type="GO" id="GO:0051539">
    <property type="term" value="F:4 iron, 4 sulfur cluster binding"/>
    <property type="evidence" value="ECO:0007669"/>
    <property type="project" value="UniProtKB-KW"/>
</dbReference>